<dbReference type="EMBL" id="FNIG01000006">
    <property type="protein sequence ID" value="SDN56990.1"/>
    <property type="molecule type" value="Genomic_DNA"/>
</dbReference>
<proteinExistence type="predicted"/>
<dbReference type="RefSeq" id="WP_093856950.1">
    <property type="nucleotide sequence ID" value="NZ_BJVZ01000002.1"/>
</dbReference>
<dbReference type="Proteomes" id="UP000199334">
    <property type="component" value="Unassembled WGS sequence"/>
</dbReference>
<reference evidence="2 3" key="1">
    <citation type="submission" date="2016-10" db="EMBL/GenBank/DDBJ databases">
        <authorList>
            <person name="de Groot N.N."/>
        </authorList>
    </citation>
    <scope>NUCLEOTIDE SEQUENCE [LARGE SCALE GENOMIC DNA]</scope>
    <source>
        <strain evidence="2 3">CGMCC 1.3442</strain>
    </source>
</reference>
<keyword evidence="1" id="KW-0732">Signal</keyword>
<name>A0A1H0CGJ4_9BACI</name>
<keyword evidence="3" id="KW-1185">Reference proteome</keyword>
<sequence>MKKVLMFFMLMTVLLLGACGGDFATHTVDDAVQAFKEAGLEVEGVREMTKDDYGIVPMKDKEGVRFLIPSLGENNGGRIMSFDNEDDLDEVKKVYDDVGKESAMLFTWTIKHKNILVQINGDLEESKYNEYVKALETLE</sequence>
<dbReference type="PROSITE" id="PS51257">
    <property type="entry name" value="PROKAR_LIPOPROTEIN"/>
    <property type="match status" value="1"/>
</dbReference>
<evidence type="ECO:0000313" key="2">
    <source>
        <dbReference type="EMBL" id="SDN56990.1"/>
    </source>
</evidence>
<evidence type="ECO:0008006" key="4">
    <source>
        <dbReference type="Google" id="ProtNLM"/>
    </source>
</evidence>
<evidence type="ECO:0000256" key="1">
    <source>
        <dbReference type="SAM" id="SignalP"/>
    </source>
</evidence>
<organism evidence="2 3">
    <name type="scientific">Tenuibacillus multivorans</name>
    <dbReference type="NCBI Taxonomy" id="237069"/>
    <lineage>
        <taxon>Bacteria</taxon>
        <taxon>Bacillati</taxon>
        <taxon>Bacillota</taxon>
        <taxon>Bacilli</taxon>
        <taxon>Bacillales</taxon>
        <taxon>Bacillaceae</taxon>
        <taxon>Tenuibacillus</taxon>
    </lineage>
</organism>
<accession>A0A1H0CGJ4</accession>
<gene>
    <name evidence="2" type="ORF">SAMN05216498_2530</name>
</gene>
<feature type="chain" id="PRO_5011661470" description="Stress protein" evidence="1">
    <location>
        <begin position="25"/>
        <end position="139"/>
    </location>
</feature>
<protein>
    <recommendedName>
        <fullName evidence="4">Stress protein</fullName>
    </recommendedName>
</protein>
<feature type="signal peptide" evidence="1">
    <location>
        <begin position="1"/>
        <end position="24"/>
    </location>
</feature>
<evidence type="ECO:0000313" key="3">
    <source>
        <dbReference type="Proteomes" id="UP000199334"/>
    </source>
</evidence>
<dbReference type="STRING" id="237069.SAMN05216498_2530"/>
<dbReference type="AlphaFoldDB" id="A0A1H0CGJ4"/>
<dbReference type="OrthoDB" id="3078607at2"/>